<reference evidence="3 4" key="1">
    <citation type="submission" date="2020-04" db="EMBL/GenBank/DDBJ databases">
        <authorList>
            <person name="Yoon J."/>
        </authorList>
    </citation>
    <scope>NUCLEOTIDE SEQUENCE [LARGE SCALE GENOMIC DNA]</scope>
    <source>
        <strain evidence="3 4">KMU-166</strain>
    </source>
</reference>
<dbReference type="RefSeq" id="WP_168450480.1">
    <property type="nucleotide sequence ID" value="NZ_JAAWWK010000003.1"/>
</dbReference>
<feature type="compositionally biased region" description="Polar residues" evidence="1">
    <location>
        <begin position="47"/>
        <end position="62"/>
    </location>
</feature>
<accession>A0ABX1GFN7</accession>
<dbReference type="Proteomes" id="UP000765845">
    <property type="component" value="Unassembled WGS sequence"/>
</dbReference>
<keyword evidence="2" id="KW-0732">Signal</keyword>
<evidence type="ECO:0000313" key="3">
    <source>
        <dbReference type="EMBL" id="NKI17961.1"/>
    </source>
</evidence>
<evidence type="ECO:0000313" key="4">
    <source>
        <dbReference type="Proteomes" id="UP000765845"/>
    </source>
</evidence>
<feature type="chain" id="PRO_5045618060" evidence="2">
    <location>
        <begin position="21"/>
        <end position="153"/>
    </location>
</feature>
<feature type="region of interest" description="Disordered" evidence="1">
    <location>
        <begin position="24"/>
        <end position="97"/>
    </location>
</feature>
<proteinExistence type="predicted"/>
<keyword evidence="4" id="KW-1185">Reference proteome</keyword>
<comment type="caution">
    <text evidence="3">The sequence shown here is derived from an EMBL/GenBank/DDBJ whole genome shotgun (WGS) entry which is preliminary data.</text>
</comment>
<dbReference type="EMBL" id="JAAWWK010000003">
    <property type="protein sequence ID" value="NKI17961.1"/>
    <property type="molecule type" value="Genomic_DNA"/>
</dbReference>
<gene>
    <name evidence="3" type="ORF">HCU74_11140</name>
</gene>
<evidence type="ECO:0000256" key="1">
    <source>
        <dbReference type="SAM" id="MobiDB-lite"/>
    </source>
</evidence>
<feature type="compositionally biased region" description="Low complexity" evidence="1">
    <location>
        <begin position="35"/>
        <end position="46"/>
    </location>
</feature>
<organism evidence="3 4">
    <name type="scientific">Spongiibacter thalassae</name>
    <dbReference type="NCBI Taxonomy" id="2721624"/>
    <lineage>
        <taxon>Bacteria</taxon>
        <taxon>Pseudomonadati</taxon>
        <taxon>Pseudomonadota</taxon>
        <taxon>Gammaproteobacteria</taxon>
        <taxon>Cellvibrionales</taxon>
        <taxon>Spongiibacteraceae</taxon>
        <taxon>Spongiibacter</taxon>
    </lineage>
</organism>
<sequence>MPRNILRSAAIAILASSLLACNDDAEPNKINTNNASAESEASIEASQDTNPPAMTAVEQNSAPAPRQSPSPTPTKPLDLSLADDQPGGEDFANTDDGRRYQLDNLFDKSSEEEKRLKFKSKLRVKEGATLDQAMDNYSDSIDGAEMGFEYKTK</sequence>
<name>A0ABX1GFN7_9GAMM</name>
<dbReference type="PROSITE" id="PS51257">
    <property type="entry name" value="PROKAR_LIPOPROTEIN"/>
    <property type="match status" value="1"/>
</dbReference>
<feature type="signal peptide" evidence="2">
    <location>
        <begin position="1"/>
        <end position="20"/>
    </location>
</feature>
<protein>
    <submittedName>
        <fullName evidence="3">Uncharacterized protein</fullName>
    </submittedName>
</protein>
<evidence type="ECO:0000256" key="2">
    <source>
        <dbReference type="SAM" id="SignalP"/>
    </source>
</evidence>